<comment type="caution">
    <text evidence="8">The sequence shown here is derived from an EMBL/GenBank/DDBJ whole genome shotgun (WGS) entry which is preliminary data.</text>
</comment>
<proteinExistence type="predicted"/>
<keyword evidence="8" id="KW-0969">Cilium</keyword>
<dbReference type="InterPro" id="IPR012845">
    <property type="entry name" value="RNA_pol_sigma_FliA_WhiG"/>
</dbReference>
<dbReference type="InterPro" id="IPR013324">
    <property type="entry name" value="RNA_pol_sigma_r3/r4-like"/>
</dbReference>
<dbReference type="Gene3D" id="1.10.1740.10">
    <property type="match status" value="1"/>
</dbReference>
<dbReference type="InterPro" id="IPR007624">
    <property type="entry name" value="RNA_pol_sigma70_r3"/>
</dbReference>
<dbReference type="Gene3D" id="1.20.140.160">
    <property type="match status" value="1"/>
</dbReference>
<dbReference type="InterPro" id="IPR007627">
    <property type="entry name" value="RNA_pol_sigma70_r2"/>
</dbReference>
<organism evidence="8 9">
    <name type="scientific">Sphingobium subterraneum</name>
    <dbReference type="NCBI Taxonomy" id="627688"/>
    <lineage>
        <taxon>Bacteria</taxon>
        <taxon>Pseudomonadati</taxon>
        <taxon>Pseudomonadota</taxon>
        <taxon>Alphaproteobacteria</taxon>
        <taxon>Sphingomonadales</taxon>
        <taxon>Sphingomonadaceae</taxon>
        <taxon>Sphingobium</taxon>
    </lineage>
</organism>
<dbReference type="Pfam" id="PF04539">
    <property type="entry name" value="Sigma70_r3"/>
    <property type="match status" value="1"/>
</dbReference>
<dbReference type="NCBIfam" id="TIGR02479">
    <property type="entry name" value="FliA_WhiG"/>
    <property type="match status" value="1"/>
</dbReference>
<dbReference type="InterPro" id="IPR000943">
    <property type="entry name" value="RNA_pol_sigma70"/>
</dbReference>
<dbReference type="CDD" id="cd06171">
    <property type="entry name" value="Sigma70_r4"/>
    <property type="match status" value="1"/>
</dbReference>
<dbReference type="PANTHER" id="PTHR30385">
    <property type="entry name" value="SIGMA FACTOR F FLAGELLAR"/>
    <property type="match status" value="1"/>
</dbReference>
<name>A0A841IZP3_9SPHN</name>
<protein>
    <submittedName>
        <fullName evidence="8">RNA polymerase sigma factor for flagellar operon FliA</fullName>
    </submittedName>
</protein>
<dbReference type="AlphaFoldDB" id="A0A841IZP3"/>
<dbReference type="GO" id="GO:0003677">
    <property type="term" value="F:DNA binding"/>
    <property type="evidence" value="ECO:0007669"/>
    <property type="project" value="UniProtKB-KW"/>
</dbReference>
<dbReference type="InterPro" id="IPR007630">
    <property type="entry name" value="RNA_pol_sigma70_r4"/>
</dbReference>
<feature type="domain" description="RNA polymerase sigma-70 region 4" evidence="7">
    <location>
        <begin position="189"/>
        <end position="236"/>
    </location>
</feature>
<reference evidence="8 9" key="1">
    <citation type="submission" date="2020-08" db="EMBL/GenBank/DDBJ databases">
        <title>Genomic Encyclopedia of Type Strains, Phase IV (KMG-IV): sequencing the most valuable type-strain genomes for metagenomic binning, comparative biology and taxonomic classification.</title>
        <authorList>
            <person name="Goeker M."/>
        </authorList>
    </citation>
    <scope>NUCLEOTIDE SEQUENCE [LARGE SCALE GENOMIC DNA]</scope>
    <source>
        <strain evidence="8 9">DSM 102255</strain>
    </source>
</reference>
<keyword evidence="1" id="KW-0805">Transcription regulation</keyword>
<feature type="domain" description="RNA polymerase sigma-70 region 3" evidence="5">
    <location>
        <begin position="107"/>
        <end position="147"/>
    </location>
</feature>
<dbReference type="InterPro" id="IPR014284">
    <property type="entry name" value="RNA_pol_sigma-70_dom"/>
</dbReference>
<dbReference type="GO" id="GO:0003899">
    <property type="term" value="F:DNA-directed RNA polymerase activity"/>
    <property type="evidence" value="ECO:0007669"/>
    <property type="project" value="InterPro"/>
</dbReference>
<dbReference type="PANTHER" id="PTHR30385:SF7">
    <property type="entry name" value="RNA POLYMERASE SIGMA FACTOR FLIA"/>
    <property type="match status" value="1"/>
</dbReference>
<evidence type="ECO:0000313" key="8">
    <source>
        <dbReference type="EMBL" id="MBB6123800.1"/>
    </source>
</evidence>
<dbReference type="InterPro" id="IPR013325">
    <property type="entry name" value="RNA_pol_sigma_r2"/>
</dbReference>
<dbReference type="GO" id="GO:0006352">
    <property type="term" value="P:DNA-templated transcription initiation"/>
    <property type="evidence" value="ECO:0007669"/>
    <property type="project" value="InterPro"/>
</dbReference>
<dbReference type="NCBIfam" id="TIGR02937">
    <property type="entry name" value="sigma70-ECF"/>
    <property type="match status" value="1"/>
</dbReference>
<evidence type="ECO:0000259" key="7">
    <source>
        <dbReference type="Pfam" id="PF04545"/>
    </source>
</evidence>
<evidence type="ECO:0000256" key="1">
    <source>
        <dbReference type="ARBA" id="ARBA00023015"/>
    </source>
</evidence>
<keyword evidence="8" id="KW-0282">Flagellum</keyword>
<dbReference type="EMBL" id="JACIJP010000002">
    <property type="protein sequence ID" value="MBB6123800.1"/>
    <property type="molecule type" value="Genomic_DNA"/>
</dbReference>
<feature type="domain" description="RNA polymerase sigma-70 region 2" evidence="6">
    <location>
        <begin position="25"/>
        <end position="95"/>
    </location>
</feature>
<keyword evidence="2" id="KW-0731">Sigma factor</keyword>
<evidence type="ECO:0000259" key="6">
    <source>
        <dbReference type="Pfam" id="PF04542"/>
    </source>
</evidence>
<dbReference type="SUPFAM" id="SSF88659">
    <property type="entry name" value="Sigma3 and sigma4 domains of RNA polymerase sigma factors"/>
    <property type="match status" value="2"/>
</dbReference>
<dbReference type="Pfam" id="PF04542">
    <property type="entry name" value="Sigma70_r2"/>
    <property type="match status" value="1"/>
</dbReference>
<evidence type="ECO:0000256" key="4">
    <source>
        <dbReference type="ARBA" id="ARBA00023163"/>
    </source>
</evidence>
<dbReference type="SUPFAM" id="SSF88946">
    <property type="entry name" value="Sigma2 domain of RNA polymerase sigma factors"/>
    <property type="match status" value="1"/>
</dbReference>
<evidence type="ECO:0000259" key="5">
    <source>
        <dbReference type="Pfam" id="PF04539"/>
    </source>
</evidence>
<dbReference type="GO" id="GO:0016987">
    <property type="term" value="F:sigma factor activity"/>
    <property type="evidence" value="ECO:0007669"/>
    <property type="project" value="UniProtKB-KW"/>
</dbReference>
<dbReference type="Proteomes" id="UP000552700">
    <property type="component" value="Unassembled WGS sequence"/>
</dbReference>
<keyword evidence="4" id="KW-0804">Transcription</keyword>
<sequence length="244" mass="27378">MSKLEPGSESLTYGKKAGALRPEQLARQYMPLVRKVAWHVHGRVSSAIEIEDLLQIGMVALVEAANGYEDRGFGFASYAQMRIRGAMIDTLRRHATLCRSAMGRRKELGAVRKRLEQRFGRPPTEAEMGAEMNLSPSDYREFADSAEMVQEQSIEEVYSDQSMWFADVEDRADTVLEKESLKKALAGCITKLPEREAIVLQLYFVEEMNLEEIGATLDIGAARVCQIKKSALDKLRGMLGQWDG</sequence>
<keyword evidence="3" id="KW-0238">DNA-binding</keyword>
<gene>
    <name evidence="8" type="ORF">FHS92_001529</name>
</gene>
<accession>A0A841IZP3</accession>
<keyword evidence="8" id="KW-0966">Cell projection</keyword>
<dbReference type="Pfam" id="PF04545">
    <property type="entry name" value="Sigma70_r4"/>
    <property type="match status" value="1"/>
</dbReference>
<evidence type="ECO:0000256" key="3">
    <source>
        <dbReference type="ARBA" id="ARBA00023125"/>
    </source>
</evidence>
<dbReference type="NCBIfam" id="NF005413">
    <property type="entry name" value="PRK06986.1"/>
    <property type="match status" value="1"/>
</dbReference>
<dbReference type="PRINTS" id="PR00046">
    <property type="entry name" value="SIGMA70FCT"/>
</dbReference>
<evidence type="ECO:0000256" key="2">
    <source>
        <dbReference type="ARBA" id="ARBA00023082"/>
    </source>
</evidence>
<evidence type="ECO:0000313" key="9">
    <source>
        <dbReference type="Proteomes" id="UP000552700"/>
    </source>
</evidence>
<keyword evidence="9" id="KW-1185">Reference proteome</keyword>